<organism evidence="4 5">
    <name type="scientific">Mycena sanguinolenta</name>
    <dbReference type="NCBI Taxonomy" id="230812"/>
    <lineage>
        <taxon>Eukaryota</taxon>
        <taxon>Fungi</taxon>
        <taxon>Dikarya</taxon>
        <taxon>Basidiomycota</taxon>
        <taxon>Agaricomycotina</taxon>
        <taxon>Agaricomycetes</taxon>
        <taxon>Agaricomycetidae</taxon>
        <taxon>Agaricales</taxon>
        <taxon>Marasmiineae</taxon>
        <taxon>Mycenaceae</taxon>
        <taxon>Mycena</taxon>
    </lineage>
</organism>
<dbReference type="Pfam" id="PF18803">
    <property type="entry name" value="CxC2"/>
    <property type="match status" value="1"/>
</dbReference>
<evidence type="ECO:0000256" key="2">
    <source>
        <dbReference type="SAM" id="MobiDB-lite"/>
    </source>
</evidence>
<dbReference type="EMBL" id="JACAZH010000005">
    <property type="protein sequence ID" value="KAF7367663.1"/>
    <property type="molecule type" value="Genomic_DNA"/>
</dbReference>
<evidence type="ECO:0000259" key="3">
    <source>
        <dbReference type="Pfam" id="PF18803"/>
    </source>
</evidence>
<feature type="coiled-coil region" evidence="1">
    <location>
        <begin position="338"/>
        <end position="365"/>
    </location>
</feature>
<feature type="domain" description="CxC2-like cysteine cluster KDZ transposase-associated" evidence="3">
    <location>
        <begin position="200"/>
        <end position="256"/>
    </location>
</feature>
<keyword evidence="1" id="KW-0175">Coiled coil</keyword>
<keyword evidence="5" id="KW-1185">Reference proteome</keyword>
<gene>
    <name evidence="4" type="ORF">MSAN_00830000</name>
</gene>
<dbReference type="Proteomes" id="UP000623467">
    <property type="component" value="Unassembled WGS sequence"/>
</dbReference>
<dbReference type="InterPro" id="IPR041457">
    <property type="entry name" value="CxC2_KDZ-assoc"/>
</dbReference>
<reference evidence="4" key="1">
    <citation type="submission" date="2020-05" db="EMBL/GenBank/DDBJ databases">
        <title>Mycena genomes resolve the evolution of fungal bioluminescence.</title>
        <authorList>
            <person name="Tsai I.J."/>
        </authorList>
    </citation>
    <scope>NUCLEOTIDE SEQUENCE</scope>
    <source>
        <strain evidence="4">160909Yilan</strain>
    </source>
</reference>
<evidence type="ECO:0000256" key="1">
    <source>
        <dbReference type="SAM" id="Coils"/>
    </source>
</evidence>
<protein>
    <recommendedName>
        <fullName evidence="3">CxC2-like cysteine cluster KDZ transposase-associated domain-containing protein</fullName>
    </recommendedName>
</protein>
<feature type="region of interest" description="Disordered" evidence="2">
    <location>
        <begin position="621"/>
        <end position="702"/>
    </location>
</feature>
<feature type="compositionally biased region" description="Acidic residues" evidence="2">
    <location>
        <begin position="670"/>
        <end position="686"/>
    </location>
</feature>
<evidence type="ECO:0000313" key="5">
    <source>
        <dbReference type="Proteomes" id="UP000623467"/>
    </source>
</evidence>
<proteinExistence type="predicted"/>
<dbReference type="OrthoDB" id="2682806at2759"/>
<accession>A0A8H7DD23</accession>
<comment type="caution">
    <text evidence="4">The sequence shown here is derived from an EMBL/GenBank/DDBJ whole genome shotgun (WGS) entry which is preliminary data.</text>
</comment>
<name>A0A8H7DD23_9AGAR</name>
<dbReference type="AlphaFoldDB" id="A0A8H7DD23"/>
<feature type="compositionally biased region" description="Polar residues" evidence="2">
    <location>
        <begin position="641"/>
        <end position="650"/>
    </location>
</feature>
<evidence type="ECO:0000313" key="4">
    <source>
        <dbReference type="EMBL" id="KAF7367663.1"/>
    </source>
</evidence>
<sequence length="718" mass="80493">MYERFSYSARNWLDNAMPLKRLSGDLSSEYSKRKRTKNLFSLKAFGHSLSDSSRHGARTGYLSADGRRAETCVIPIQLHPLSSTSAAPPVDLEDGDWLDVPEMDDSASASRTEADSCAKKLRKRKWYATTDANLRYWVANFRDQYLRVLVTCEGPMQDEGVCSCGANPKKYRCQDCYGPGMFCRGCIVEMHRLRPLCRIERWEQLLNYGWFPSTPDNPKSAITIATLKLFHAVSLQGKTTAYHFFNALAKITDNTGSRAFKRRYQHILRVVRGTLRTRFLKARKELARQQAALDVFSQAQKQDVPAWQAAVDIFEVGVPEGEAPPPNPYELPKSGVTLREIELDLLQEEHEHERLSGNVQDAAEETMTEFLMLGLEIEGQQRQLTADLLSTRSPTTKELTDFVTRRTRISQQIKKLRLLQRKYSPGAIQRLAAHTDPAEPAEAERVKLFLPSELSPTECAPPASIVGLAEAEARLHDAQCSESLDQVRHGLIVKKQLHTYKSLNSRRQHQNTRSRSLVDSQQRKIELAAGTYRRARAARLALAHIAGESHWRVLEKANLRLPEDEEEVKRRKQRAMKGKRKAAAQVNEGALALASRQAAIQRLLAVRFRRMWWQLTDRVAGPEGAVSSESSGVDEHDVGGESNSDSTDSDGSVAGNEEGVGEREEVPGDQQDDNNENEENGSEEGSSDSSADDMATRAAEMDELLALQTASISQFDDI</sequence>